<evidence type="ECO:0000313" key="3">
    <source>
        <dbReference type="Proteomes" id="UP000249645"/>
    </source>
</evidence>
<protein>
    <submittedName>
        <fullName evidence="2">Uncharacterized protein</fullName>
    </submittedName>
</protein>
<evidence type="ECO:0000313" key="2">
    <source>
        <dbReference type="EMBL" id="PZP46482.1"/>
    </source>
</evidence>
<accession>A0A2W5GT51</accession>
<organism evidence="2 3">
    <name type="scientific">Pseudopedobacter saltans</name>
    <dbReference type="NCBI Taxonomy" id="151895"/>
    <lineage>
        <taxon>Bacteria</taxon>
        <taxon>Pseudomonadati</taxon>
        <taxon>Bacteroidota</taxon>
        <taxon>Sphingobacteriia</taxon>
        <taxon>Sphingobacteriales</taxon>
        <taxon>Sphingobacteriaceae</taxon>
        <taxon>Pseudopedobacter</taxon>
    </lineage>
</organism>
<feature type="region of interest" description="Disordered" evidence="1">
    <location>
        <begin position="43"/>
        <end position="76"/>
    </location>
</feature>
<dbReference type="AlphaFoldDB" id="A0A2W5GT51"/>
<dbReference type="Proteomes" id="UP000249645">
    <property type="component" value="Unassembled WGS sequence"/>
</dbReference>
<evidence type="ECO:0000256" key="1">
    <source>
        <dbReference type="SAM" id="MobiDB-lite"/>
    </source>
</evidence>
<gene>
    <name evidence="2" type="ORF">DI598_12045</name>
</gene>
<reference evidence="2 3" key="1">
    <citation type="submission" date="2017-11" db="EMBL/GenBank/DDBJ databases">
        <title>Infants hospitalized years apart are colonized by the same room-sourced microbial strains.</title>
        <authorList>
            <person name="Brooks B."/>
            <person name="Olm M.R."/>
            <person name="Firek B.A."/>
            <person name="Baker R."/>
            <person name="Thomas B.C."/>
            <person name="Morowitz M.J."/>
            <person name="Banfield J.F."/>
        </authorList>
    </citation>
    <scope>NUCLEOTIDE SEQUENCE [LARGE SCALE GENOMIC DNA]</scope>
    <source>
        <strain evidence="2">S2_009_000_R2_76</strain>
    </source>
</reference>
<dbReference type="EMBL" id="QFOI01000223">
    <property type="protein sequence ID" value="PZP46482.1"/>
    <property type="molecule type" value="Genomic_DNA"/>
</dbReference>
<proteinExistence type="predicted"/>
<feature type="non-terminal residue" evidence="2">
    <location>
        <position position="1"/>
    </location>
</feature>
<sequence>LPNDYNKQYSDSTMMFAFYNQVLHITDSTSPGRLVLYAYQQAPEEEKKNENSNGEESGHKKKKKNDKPQPLKMSSTLDNGMQDLLTPFYFSFDRPLSKFDTSKIVLVDTLYHRVSGYKIRPDSSDTTYSKFVLEYPWKEEQYFKLIVDTLAAIDSNQVWMAKIDTLDFKTKEEAAYAGIRIRIPDVDLSKNPVMQFFKNGKETDSIPLNDNKEVIRKLFYPGEYELKILYDLNKNGKWDPGDYDKKLQPEIVERIRQKFNFKANWDNEPEIFLHGQPK</sequence>
<name>A0A2W5GT51_9SPHI</name>
<comment type="caution">
    <text evidence="2">The sequence shown here is derived from an EMBL/GenBank/DDBJ whole genome shotgun (WGS) entry which is preliminary data.</text>
</comment>